<organism evidence="3 4">
    <name type="scientific">Cupriavidus laharis</name>
    <dbReference type="NCBI Taxonomy" id="151654"/>
    <lineage>
        <taxon>Bacteria</taxon>
        <taxon>Pseudomonadati</taxon>
        <taxon>Pseudomonadota</taxon>
        <taxon>Betaproteobacteria</taxon>
        <taxon>Burkholderiales</taxon>
        <taxon>Burkholderiaceae</taxon>
        <taxon>Cupriavidus</taxon>
    </lineage>
</organism>
<name>A0ABN7ZF75_9BURK</name>
<dbReference type="Proteomes" id="UP000727654">
    <property type="component" value="Unassembled WGS sequence"/>
</dbReference>
<feature type="domain" description="Replication initiation protein-like C-terminal" evidence="2">
    <location>
        <begin position="199"/>
        <end position="360"/>
    </location>
</feature>
<evidence type="ECO:0000313" key="3">
    <source>
        <dbReference type="EMBL" id="CAG9182981.1"/>
    </source>
</evidence>
<dbReference type="InterPro" id="IPR003491">
    <property type="entry name" value="REP-like_C"/>
</dbReference>
<reference evidence="3 4" key="1">
    <citation type="submission" date="2021-08" db="EMBL/GenBank/DDBJ databases">
        <authorList>
            <person name="Peeters C."/>
        </authorList>
    </citation>
    <scope>NUCLEOTIDE SEQUENCE [LARGE SCALE GENOMIC DNA]</scope>
    <source>
        <strain evidence="3 4">LMG 23992</strain>
    </source>
</reference>
<keyword evidence="4" id="KW-1185">Reference proteome</keyword>
<sequence>MGRMSDLHAAAKETMAERRVASAPTQEACRNAARSEGHPSMSEERSSPLTNRGELEAPAIAGHSELQLVMTDSGEVKTIAVRVPVNGQIAAIDGMRVVIGEETFLPVVDGVDDQAFVRAASAQLEHIFGFGLTRNLGQRRDFYGETWELGDNWGHVGFGGERQNSTILIALSGQGTLAAKEGWEARLYKFLTTRAKRPVITRVDLAHDCFEGEVTVEQLDQMHTDGFFTNAYTIPDCQHAGNWKFPNGKGRTLYVGTRKAGKMFRGYEKGMEQGDSTSPWVRLETELSNKSMLIPFDVLLDPSAYFMGAYPKAFAHLSLTVAPQRMEIKRRSAEITLDASVKMVNTQVGKYIGVIVDFFGAEQAIEMLRNKLGHWPQRLKVPDYQLADTPVHRQERMRSFNEYQFGPSDYSGALEAAV</sequence>
<evidence type="ECO:0000313" key="4">
    <source>
        <dbReference type="Proteomes" id="UP000727654"/>
    </source>
</evidence>
<evidence type="ECO:0000256" key="1">
    <source>
        <dbReference type="SAM" id="MobiDB-lite"/>
    </source>
</evidence>
<feature type="region of interest" description="Disordered" evidence="1">
    <location>
        <begin position="1"/>
        <end position="51"/>
    </location>
</feature>
<feature type="compositionally biased region" description="Basic and acidic residues" evidence="1">
    <location>
        <begin position="33"/>
        <end position="46"/>
    </location>
</feature>
<feature type="compositionally biased region" description="Basic and acidic residues" evidence="1">
    <location>
        <begin position="1"/>
        <end position="20"/>
    </location>
</feature>
<evidence type="ECO:0000259" key="2">
    <source>
        <dbReference type="Pfam" id="PF02486"/>
    </source>
</evidence>
<gene>
    <name evidence="3" type="ORF">LMG23992_04875</name>
</gene>
<dbReference type="EMBL" id="CAJZAI010000018">
    <property type="protein sequence ID" value="CAG9182981.1"/>
    <property type="molecule type" value="Genomic_DNA"/>
</dbReference>
<protein>
    <recommendedName>
        <fullName evidence="2">Replication initiation protein-like C-terminal domain-containing protein</fullName>
    </recommendedName>
</protein>
<dbReference type="Pfam" id="PF02486">
    <property type="entry name" value="Rep_trans"/>
    <property type="match status" value="1"/>
</dbReference>
<comment type="caution">
    <text evidence="3">The sequence shown here is derived from an EMBL/GenBank/DDBJ whole genome shotgun (WGS) entry which is preliminary data.</text>
</comment>
<accession>A0ABN7ZF75</accession>
<proteinExistence type="predicted"/>